<dbReference type="AlphaFoldDB" id="A0AAV5GJ77"/>
<dbReference type="Proteomes" id="UP001342314">
    <property type="component" value="Unassembled WGS sequence"/>
</dbReference>
<comment type="caution">
    <text evidence="1">The sequence shown here is derived from an EMBL/GenBank/DDBJ whole genome shotgun (WGS) entry which is preliminary data.</text>
</comment>
<dbReference type="Gene3D" id="3.60.130.30">
    <property type="match status" value="1"/>
</dbReference>
<proteinExistence type="predicted"/>
<accession>A0AAV5GJ77</accession>
<evidence type="ECO:0000313" key="2">
    <source>
        <dbReference type="Proteomes" id="UP001342314"/>
    </source>
</evidence>
<reference evidence="1 2" key="1">
    <citation type="submission" date="2021-12" db="EMBL/GenBank/DDBJ databases">
        <title>High titer production of polyol ester of fatty acids by Rhodotorula paludigena BS15 towards product separation-free biomass refinery.</title>
        <authorList>
            <person name="Mano J."/>
            <person name="Ono H."/>
            <person name="Tanaka T."/>
            <person name="Naito K."/>
            <person name="Sushida H."/>
            <person name="Ike M."/>
            <person name="Tokuyasu K."/>
            <person name="Kitaoka M."/>
        </authorList>
    </citation>
    <scope>NUCLEOTIDE SEQUENCE [LARGE SCALE GENOMIC DNA]</scope>
    <source>
        <strain evidence="1 2">BS15</strain>
    </source>
</reference>
<evidence type="ECO:0000313" key="1">
    <source>
        <dbReference type="EMBL" id="GJN89412.1"/>
    </source>
</evidence>
<name>A0AAV5GJ77_9BASI</name>
<keyword evidence="2" id="KW-1185">Reference proteome</keyword>
<dbReference type="EMBL" id="BQKY01000004">
    <property type="protein sequence ID" value="GJN89412.1"/>
    <property type="molecule type" value="Genomic_DNA"/>
</dbReference>
<sequence length="419" mass="46809">MLLGSAPRPPALRDLARIRLLATVFSNADPRWRKDAPRPPDEDGDLDIGISDADERATAVPEHQFEAARHRTIAVMADLEAFADRRVGMQLAGLPKERQVEQAKYARRLDAKRHYTLCTRDGHDLVYVMEDSPTVIADAMSAYAELHLGDERQAAAAPGKDARYVSSDDGAGSSERATHYWAYWHNKVARSEAATLYASADLRSGAMQSGTQLPHATELLYSLGFFLFAAWEFLALLQPVAVDLYQDAAWSRARFDPVQQLVASPLCPFPGKHRKLTRHTCMQNSVHWIWSGLALLWNQTVDAHRDGQDAKFGWLAETVAGRFSGGEMFLPQLGIVIPLQPGDLLLIRSALLEHCVLPFEGERYAVVAFRHQSTLLCKRLKVEELLDARVQSRVDSEAWISQRERVAQAERSSGRDEGM</sequence>
<gene>
    <name evidence="1" type="ORF">Rhopal_002392-T1</name>
</gene>
<protein>
    <submittedName>
        <fullName evidence="1">Uncharacterized protein</fullName>
    </submittedName>
</protein>
<organism evidence="1 2">
    <name type="scientific">Rhodotorula paludigena</name>
    <dbReference type="NCBI Taxonomy" id="86838"/>
    <lineage>
        <taxon>Eukaryota</taxon>
        <taxon>Fungi</taxon>
        <taxon>Dikarya</taxon>
        <taxon>Basidiomycota</taxon>
        <taxon>Pucciniomycotina</taxon>
        <taxon>Microbotryomycetes</taxon>
        <taxon>Sporidiobolales</taxon>
        <taxon>Sporidiobolaceae</taxon>
        <taxon>Rhodotorula</taxon>
    </lineage>
</organism>